<comment type="caution">
    <text evidence="2">The sequence shown here is derived from an EMBL/GenBank/DDBJ whole genome shotgun (WGS) entry which is preliminary data.</text>
</comment>
<dbReference type="EMBL" id="BARS01054666">
    <property type="protein sequence ID" value="GAG50743.1"/>
    <property type="molecule type" value="Genomic_DNA"/>
</dbReference>
<sequence length="215" mass="22723">STADSIDVTSGTTPTLDSTISPNEWVDAGHVNISVAGTNGSVYFKHDGVNVYLAFVYSSGQMAEVYLDIDHDAGTAPGTDDVCLHASTALMERTGTGSAWSGWTTTITGWDADTGYPNVREFSISFSFLGISSGTPKTLGTLLYLFTTTEGDVWPAASDLDKPDTWGDMSSSDSWVAVPNAPPALSGQTIIPPSGDTTTEFRFEVLYMDAEGLPP</sequence>
<reference evidence="2" key="1">
    <citation type="journal article" date="2014" name="Front. Microbiol.">
        <title>High frequency of phylogenetically diverse reductive dehalogenase-homologous genes in deep subseafloor sedimentary metagenomes.</title>
        <authorList>
            <person name="Kawai M."/>
            <person name="Futagami T."/>
            <person name="Toyoda A."/>
            <person name="Takaki Y."/>
            <person name="Nishi S."/>
            <person name="Hori S."/>
            <person name="Arai W."/>
            <person name="Tsubouchi T."/>
            <person name="Morono Y."/>
            <person name="Uchiyama I."/>
            <person name="Ito T."/>
            <person name="Fujiyama A."/>
            <person name="Inagaki F."/>
            <person name="Takami H."/>
        </authorList>
    </citation>
    <scope>NUCLEOTIDE SEQUENCE</scope>
    <source>
        <strain evidence="2">Expedition CK06-06</strain>
    </source>
</reference>
<feature type="non-terminal residue" evidence="2">
    <location>
        <position position="1"/>
    </location>
</feature>
<gene>
    <name evidence="2" type="ORF">S01H1_80880</name>
</gene>
<evidence type="ECO:0000313" key="2">
    <source>
        <dbReference type="EMBL" id="GAG50743.1"/>
    </source>
</evidence>
<name>X0YQM8_9ZZZZ</name>
<proteinExistence type="predicted"/>
<dbReference type="AlphaFoldDB" id="X0YQM8"/>
<protein>
    <submittedName>
        <fullName evidence="2">Uncharacterized protein</fullName>
    </submittedName>
</protein>
<accession>X0YQM8</accession>
<dbReference type="SUPFAM" id="SSF49344">
    <property type="entry name" value="CBD9-like"/>
    <property type="match status" value="1"/>
</dbReference>
<organism evidence="2">
    <name type="scientific">marine sediment metagenome</name>
    <dbReference type="NCBI Taxonomy" id="412755"/>
    <lineage>
        <taxon>unclassified sequences</taxon>
        <taxon>metagenomes</taxon>
        <taxon>ecological metagenomes</taxon>
    </lineage>
</organism>
<feature type="region of interest" description="Disordered" evidence="1">
    <location>
        <begin position="1"/>
        <end position="21"/>
    </location>
</feature>
<feature type="non-terminal residue" evidence="2">
    <location>
        <position position="215"/>
    </location>
</feature>
<evidence type="ECO:0000256" key="1">
    <source>
        <dbReference type="SAM" id="MobiDB-lite"/>
    </source>
</evidence>